<evidence type="ECO:0000256" key="3">
    <source>
        <dbReference type="ARBA" id="ARBA00023002"/>
    </source>
</evidence>
<keyword evidence="4" id="KW-1133">Transmembrane helix</keyword>
<proteinExistence type="inferred from homology"/>
<dbReference type="KEGG" id="osg:BST96_15535"/>
<sequence length="299" mass="34295">MGIFVLCVFIACAIYVQGRGAVQHEKLSRKITDHSNFLAPINCLFYASSEVANSAYIDVDDFPDLRVLEDNWEMIRDEAVALNQQQQIKSSDDLDDIGFNSFFRTGWKRFYLKWYGSSLLSANQLCPKTVALLNTIPQVKGAMFAMLPPGARLVKHRDPYAGSLRYHLGLVTPNSEDCFITVDGEKYAWKDGEAVIFDETFIHYAENKTDTNRIILFLDIKRPVKSRLIDGFNRWFSALVLSASATKNIAGDKVGFLNRLFSHLYQIRIQGKKLKAYNRKLYYSLQYLLYIGLIYLIFF</sequence>
<dbReference type="RefSeq" id="WP_085760558.1">
    <property type="nucleotide sequence ID" value="NZ_CP019343.1"/>
</dbReference>
<name>A0A1X9NKW9_9GAMM</name>
<dbReference type="PANTHER" id="PTHR46332:SF5">
    <property type="entry name" value="ASPARTATE BETA-HYDROXYLASE DOMAIN CONTAINING 2"/>
    <property type="match status" value="1"/>
</dbReference>
<dbReference type="Proteomes" id="UP000193450">
    <property type="component" value="Chromosome"/>
</dbReference>
<dbReference type="InterPro" id="IPR027443">
    <property type="entry name" value="IPNS-like_sf"/>
</dbReference>
<keyword evidence="7" id="KW-1185">Reference proteome</keyword>
<accession>A0A1X9NKW9</accession>
<keyword evidence="2" id="KW-0223">Dioxygenase</keyword>
<dbReference type="InterPro" id="IPR051821">
    <property type="entry name" value="Asp/Asn_beta-hydroxylase"/>
</dbReference>
<feature type="domain" description="Aspartyl/asparaginy/proline hydroxylase" evidence="5">
    <location>
        <begin position="69"/>
        <end position="223"/>
    </location>
</feature>
<keyword evidence="4" id="KW-0812">Transmembrane</keyword>
<dbReference type="EMBL" id="CP019343">
    <property type="protein sequence ID" value="ARN76445.1"/>
    <property type="molecule type" value="Genomic_DNA"/>
</dbReference>
<evidence type="ECO:0000256" key="4">
    <source>
        <dbReference type="SAM" id="Phobius"/>
    </source>
</evidence>
<dbReference type="OrthoDB" id="21665at2"/>
<keyword evidence="4" id="KW-0472">Membrane</keyword>
<dbReference type="Gene3D" id="2.60.120.330">
    <property type="entry name" value="B-lactam Antibiotic, Isopenicillin N Synthase, Chain"/>
    <property type="match status" value="1"/>
</dbReference>
<protein>
    <submittedName>
        <fullName evidence="6">Aspartyl beta-hydroxylase</fullName>
    </submittedName>
</protein>
<evidence type="ECO:0000256" key="1">
    <source>
        <dbReference type="ARBA" id="ARBA00007730"/>
    </source>
</evidence>
<evidence type="ECO:0000313" key="7">
    <source>
        <dbReference type="Proteomes" id="UP000193450"/>
    </source>
</evidence>
<evidence type="ECO:0000313" key="6">
    <source>
        <dbReference type="EMBL" id="ARN76445.1"/>
    </source>
</evidence>
<dbReference type="SUPFAM" id="SSF51197">
    <property type="entry name" value="Clavaminate synthase-like"/>
    <property type="match status" value="1"/>
</dbReference>
<organism evidence="6 7">
    <name type="scientific">Oceanicoccus sagamiensis</name>
    <dbReference type="NCBI Taxonomy" id="716816"/>
    <lineage>
        <taxon>Bacteria</taxon>
        <taxon>Pseudomonadati</taxon>
        <taxon>Pseudomonadota</taxon>
        <taxon>Gammaproteobacteria</taxon>
        <taxon>Cellvibrionales</taxon>
        <taxon>Spongiibacteraceae</taxon>
        <taxon>Oceanicoccus</taxon>
    </lineage>
</organism>
<comment type="similarity">
    <text evidence="1">Belongs to the aspartyl/asparaginyl beta-hydroxylase family.</text>
</comment>
<dbReference type="PANTHER" id="PTHR46332">
    <property type="entry name" value="ASPARTATE BETA-HYDROXYLASE DOMAIN-CONTAINING PROTEIN 2"/>
    <property type="match status" value="1"/>
</dbReference>
<dbReference type="AlphaFoldDB" id="A0A1X9NKW9"/>
<dbReference type="STRING" id="716816.BST96_15535"/>
<dbReference type="InterPro" id="IPR007803">
    <property type="entry name" value="Asp/Arg/Pro-Hydrxlase"/>
</dbReference>
<feature type="transmembrane region" description="Helical" evidence="4">
    <location>
        <begin position="281"/>
        <end position="298"/>
    </location>
</feature>
<dbReference type="Pfam" id="PF05118">
    <property type="entry name" value="Asp_Arg_Hydrox"/>
    <property type="match status" value="1"/>
</dbReference>
<evidence type="ECO:0000259" key="5">
    <source>
        <dbReference type="Pfam" id="PF05118"/>
    </source>
</evidence>
<dbReference type="GO" id="GO:0051213">
    <property type="term" value="F:dioxygenase activity"/>
    <property type="evidence" value="ECO:0007669"/>
    <property type="project" value="UniProtKB-KW"/>
</dbReference>
<evidence type="ECO:0000256" key="2">
    <source>
        <dbReference type="ARBA" id="ARBA00022964"/>
    </source>
</evidence>
<gene>
    <name evidence="6" type="ORF">BST96_15535</name>
</gene>
<reference evidence="6 7" key="1">
    <citation type="submission" date="2016-11" db="EMBL/GenBank/DDBJ databases">
        <title>Trade-off between light-utilization and light-protection in marine flavobacteria.</title>
        <authorList>
            <person name="Kumagai Y."/>
        </authorList>
    </citation>
    <scope>NUCLEOTIDE SEQUENCE [LARGE SCALE GENOMIC DNA]</scope>
    <source>
        <strain evidence="6 7">NBRC 107125</strain>
    </source>
</reference>
<keyword evidence="3" id="KW-0560">Oxidoreductase</keyword>